<reference evidence="7 8" key="1">
    <citation type="journal article" date="2020" name="Cell Host Microbe">
        <title>Functional and Genomic Variation between Human-Derived Isolates of Lachnospiraceae Reveals Inter- and Intra-Species Diversity.</title>
        <authorList>
            <person name="Sorbara M.T."/>
            <person name="Littmann E.R."/>
            <person name="Fontana E."/>
            <person name="Moody T.U."/>
            <person name="Kohout C.E."/>
            <person name="Gjonbalaj M."/>
            <person name="Eaton V."/>
            <person name="Seok R."/>
            <person name="Leiner I.M."/>
            <person name="Pamer E.G."/>
        </authorList>
    </citation>
    <scope>NUCLEOTIDE SEQUENCE [LARGE SCALE GENOMIC DNA]</scope>
    <source>
        <strain evidence="6 7">MSK.17.11</strain>
        <strain evidence="5 8">MSK.17.38</strain>
    </source>
</reference>
<keyword evidence="2" id="KW-0472">Membrane</keyword>
<reference evidence="6" key="2">
    <citation type="submission" date="2020-02" db="EMBL/GenBank/DDBJ databases">
        <authorList>
            <person name="Littmann E."/>
            <person name="Sorbara M."/>
        </authorList>
    </citation>
    <scope>NUCLEOTIDE SEQUENCE</scope>
    <source>
        <strain evidence="6">MSK.17.11</strain>
        <strain evidence="5">MSK.17.38</strain>
    </source>
</reference>
<feature type="chain" id="PRO_5038679620" description="Ig protease IdeS domain-containing protein" evidence="3">
    <location>
        <begin position="27"/>
        <end position="722"/>
    </location>
</feature>
<feature type="region of interest" description="Disordered" evidence="1">
    <location>
        <begin position="658"/>
        <end position="692"/>
    </location>
</feature>
<evidence type="ECO:0000256" key="1">
    <source>
        <dbReference type="SAM" id="MobiDB-lite"/>
    </source>
</evidence>
<keyword evidence="2" id="KW-0812">Transmembrane</keyword>
<keyword evidence="3" id="KW-0732">Signal</keyword>
<dbReference type="SUPFAM" id="SSF54001">
    <property type="entry name" value="Cysteine proteinases"/>
    <property type="match status" value="1"/>
</dbReference>
<keyword evidence="7" id="KW-1185">Reference proteome</keyword>
<proteinExistence type="predicted"/>
<dbReference type="EMBL" id="JAAIUO010000005">
    <property type="protein sequence ID" value="NSK14890.1"/>
    <property type="molecule type" value="Genomic_DNA"/>
</dbReference>
<evidence type="ECO:0000313" key="7">
    <source>
        <dbReference type="Proteomes" id="UP000528555"/>
    </source>
</evidence>
<dbReference type="Pfam" id="PF09028">
    <property type="entry name" value="Mac-1"/>
    <property type="match status" value="1"/>
</dbReference>
<name>A0A850HJ71_9FIRM</name>
<dbReference type="Proteomes" id="UP000528555">
    <property type="component" value="Unassembled WGS sequence"/>
</dbReference>
<evidence type="ECO:0000256" key="2">
    <source>
        <dbReference type="SAM" id="Phobius"/>
    </source>
</evidence>
<evidence type="ECO:0000256" key="3">
    <source>
        <dbReference type="SAM" id="SignalP"/>
    </source>
</evidence>
<accession>A0A850HJ71</accession>
<gene>
    <name evidence="6" type="ORF">G5A66_08400</name>
    <name evidence="5" type="ORF">G5A75_08420</name>
</gene>
<evidence type="ECO:0000313" key="6">
    <source>
        <dbReference type="EMBL" id="NVH58664.1"/>
    </source>
</evidence>
<evidence type="ECO:0000313" key="5">
    <source>
        <dbReference type="EMBL" id="NSK14890.1"/>
    </source>
</evidence>
<evidence type="ECO:0000313" key="8">
    <source>
        <dbReference type="Proteomes" id="UP000701680"/>
    </source>
</evidence>
<feature type="compositionally biased region" description="Low complexity" evidence="1">
    <location>
        <begin position="666"/>
        <end position="692"/>
    </location>
</feature>
<evidence type="ECO:0000259" key="4">
    <source>
        <dbReference type="Pfam" id="PF09028"/>
    </source>
</evidence>
<dbReference type="RefSeq" id="WP_173814804.1">
    <property type="nucleotide sequence ID" value="NZ_JAAITX010000005.1"/>
</dbReference>
<organism evidence="6 7">
    <name type="scientific">Dorea phocaeensis</name>
    <dbReference type="NCBI Taxonomy" id="2040291"/>
    <lineage>
        <taxon>Bacteria</taxon>
        <taxon>Bacillati</taxon>
        <taxon>Bacillota</taxon>
        <taxon>Clostridia</taxon>
        <taxon>Lachnospirales</taxon>
        <taxon>Lachnospiraceae</taxon>
        <taxon>Dorea</taxon>
    </lineage>
</organism>
<dbReference type="AlphaFoldDB" id="A0A850HJ71"/>
<dbReference type="Proteomes" id="UP000701680">
    <property type="component" value="Unassembled WGS sequence"/>
</dbReference>
<keyword evidence="2" id="KW-1133">Transmembrane helix</keyword>
<feature type="domain" description="Ig protease IdeS" evidence="4">
    <location>
        <begin position="37"/>
        <end position="344"/>
    </location>
</feature>
<dbReference type="InterPro" id="IPR038765">
    <property type="entry name" value="Papain-like_cys_pep_sf"/>
</dbReference>
<dbReference type="GO" id="GO:0008233">
    <property type="term" value="F:peptidase activity"/>
    <property type="evidence" value="ECO:0007669"/>
    <property type="project" value="InterPro"/>
</dbReference>
<dbReference type="Gene3D" id="3.90.70.10">
    <property type="entry name" value="Cysteine proteinases"/>
    <property type="match status" value="1"/>
</dbReference>
<comment type="caution">
    <text evidence="6">The sequence shown here is derived from an EMBL/GenBank/DDBJ whole genome shotgun (WGS) entry which is preliminary data.</text>
</comment>
<feature type="signal peptide" evidence="3">
    <location>
        <begin position="1"/>
        <end position="26"/>
    </location>
</feature>
<sequence>MKKRKFLTACVFGVALLLGSSFYSEAADAEGKKDAQEVTVTEYTDDDGVKKTILWVDHITPPVMKGSDDANADFKKRETEQGGRKYVEYVAPYEKNHGWYDINKTFSQDTYLCFSATASNMLHWWMDQNSDYIDKYLMMYPDLPKREEIKELQNSPKGQHDSNIYNRFVDQFSNRREGYWPDILQDQFINGYKPKENGGTNDPGWDGQNLIQNGPVARGGFFYNVFGVDILTQRRFYDYTGTYADFSRDLKEFIRQGESVSLTYDTKASAHVVTLWGVELDPNGNVCAVYFSDSDDSDKSAEGMRRYRVVNRNGDAYVTTDVRDDGSGSKVSCLTALSTGESTWKQITGQSQIEVKLAWENTELVYNGSLQKPNVTTEDIRKGDDAQLQVEGAESIVGTYTASAKLIGKDADKYKLPEKNTKEFVIAKSGTVFDQGIKVYNGSKETLFFDFNDEMTVNVLPRATGESPSEQMQAPLEAVLPTNGKVVLYCGDRMVSEPVSIDGNGGYQLTCQILKENFQEEENQVTVKFYGDDNLADYEQTVMIRVTGDAYLPVEEIPASCETQGKKAHFVDRAGKLYIEENGQKKEVTEEQLVIPALGHSLKEAWIQIDGRHYQECLNGCGKHFNEADCSGGTATTTERAICAVCGNPYGELLEAPEKPEKPEVPEVNPEIPSEESIPVKQEQGKGAAKAAKTGDAAASLMWLLLLLGAGFTMNVVHSKRK</sequence>
<feature type="transmembrane region" description="Helical" evidence="2">
    <location>
        <begin position="697"/>
        <end position="717"/>
    </location>
</feature>
<dbReference type="EMBL" id="JAAITX010000005">
    <property type="protein sequence ID" value="NVH58664.1"/>
    <property type="molecule type" value="Genomic_DNA"/>
</dbReference>
<dbReference type="InterPro" id="IPR015117">
    <property type="entry name" value="IdeS"/>
</dbReference>
<protein>
    <recommendedName>
        <fullName evidence="4">Ig protease IdeS domain-containing protein</fullName>
    </recommendedName>
</protein>